<feature type="signal peptide" evidence="1">
    <location>
        <begin position="1"/>
        <end position="22"/>
    </location>
</feature>
<organism evidence="2 3">
    <name type="scientific">Crucibulum laeve</name>
    <dbReference type="NCBI Taxonomy" id="68775"/>
    <lineage>
        <taxon>Eukaryota</taxon>
        <taxon>Fungi</taxon>
        <taxon>Dikarya</taxon>
        <taxon>Basidiomycota</taxon>
        <taxon>Agaricomycotina</taxon>
        <taxon>Agaricomycetes</taxon>
        <taxon>Agaricomycetidae</taxon>
        <taxon>Agaricales</taxon>
        <taxon>Agaricineae</taxon>
        <taxon>Nidulariaceae</taxon>
        <taxon>Crucibulum</taxon>
    </lineage>
</organism>
<accession>A0A5C3LT82</accession>
<evidence type="ECO:0000256" key="1">
    <source>
        <dbReference type="SAM" id="SignalP"/>
    </source>
</evidence>
<evidence type="ECO:0000313" key="3">
    <source>
        <dbReference type="Proteomes" id="UP000308652"/>
    </source>
</evidence>
<protein>
    <submittedName>
        <fullName evidence="2">Uncharacterized protein</fullName>
    </submittedName>
</protein>
<feature type="chain" id="PRO_5023016989" evidence="1">
    <location>
        <begin position="23"/>
        <end position="150"/>
    </location>
</feature>
<sequence>MSCFQGTAQFMAIAILLRCLKAPGVENVIHSLHHDLEAIIWVALYSILMHEIIEERGAATFSAGCNKDDDKFHLFRDSFSHTSYKEIEKARKYCMTSSELLVVMIKAPALQKLVSTLMRLVCKQNNSWSAPIYITHQSLRAAFDDACKGL</sequence>
<dbReference type="Proteomes" id="UP000308652">
    <property type="component" value="Unassembled WGS sequence"/>
</dbReference>
<dbReference type="AlphaFoldDB" id="A0A5C3LT82"/>
<proteinExistence type="predicted"/>
<keyword evidence="3" id="KW-1185">Reference proteome</keyword>
<evidence type="ECO:0000313" key="2">
    <source>
        <dbReference type="EMBL" id="TFK35296.1"/>
    </source>
</evidence>
<name>A0A5C3LT82_9AGAR</name>
<gene>
    <name evidence="2" type="ORF">BDQ12DRAFT_668603</name>
</gene>
<keyword evidence="1" id="KW-0732">Signal</keyword>
<reference evidence="2 3" key="1">
    <citation type="journal article" date="2019" name="Nat. Ecol. Evol.">
        <title>Megaphylogeny resolves global patterns of mushroom evolution.</title>
        <authorList>
            <person name="Varga T."/>
            <person name="Krizsan K."/>
            <person name="Foldi C."/>
            <person name="Dima B."/>
            <person name="Sanchez-Garcia M."/>
            <person name="Sanchez-Ramirez S."/>
            <person name="Szollosi G.J."/>
            <person name="Szarkandi J.G."/>
            <person name="Papp V."/>
            <person name="Albert L."/>
            <person name="Andreopoulos W."/>
            <person name="Angelini C."/>
            <person name="Antonin V."/>
            <person name="Barry K.W."/>
            <person name="Bougher N.L."/>
            <person name="Buchanan P."/>
            <person name="Buyck B."/>
            <person name="Bense V."/>
            <person name="Catcheside P."/>
            <person name="Chovatia M."/>
            <person name="Cooper J."/>
            <person name="Damon W."/>
            <person name="Desjardin D."/>
            <person name="Finy P."/>
            <person name="Geml J."/>
            <person name="Haridas S."/>
            <person name="Hughes K."/>
            <person name="Justo A."/>
            <person name="Karasinski D."/>
            <person name="Kautmanova I."/>
            <person name="Kiss B."/>
            <person name="Kocsube S."/>
            <person name="Kotiranta H."/>
            <person name="LaButti K.M."/>
            <person name="Lechner B.E."/>
            <person name="Liimatainen K."/>
            <person name="Lipzen A."/>
            <person name="Lukacs Z."/>
            <person name="Mihaltcheva S."/>
            <person name="Morgado L.N."/>
            <person name="Niskanen T."/>
            <person name="Noordeloos M.E."/>
            <person name="Ohm R.A."/>
            <person name="Ortiz-Santana B."/>
            <person name="Ovrebo C."/>
            <person name="Racz N."/>
            <person name="Riley R."/>
            <person name="Savchenko A."/>
            <person name="Shiryaev A."/>
            <person name="Soop K."/>
            <person name="Spirin V."/>
            <person name="Szebenyi C."/>
            <person name="Tomsovsky M."/>
            <person name="Tulloss R.E."/>
            <person name="Uehling J."/>
            <person name="Grigoriev I.V."/>
            <person name="Vagvolgyi C."/>
            <person name="Papp T."/>
            <person name="Martin F.M."/>
            <person name="Miettinen O."/>
            <person name="Hibbett D.S."/>
            <person name="Nagy L.G."/>
        </authorList>
    </citation>
    <scope>NUCLEOTIDE SEQUENCE [LARGE SCALE GENOMIC DNA]</scope>
    <source>
        <strain evidence="2 3">CBS 166.37</strain>
    </source>
</reference>
<dbReference type="EMBL" id="ML213622">
    <property type="protein sequence ID" value="TFK35296.1"/>
    <property type="molecule type" value="Genomic_DNA"/>
</dbReference>